<sequence>MCLFNYNPAPVSKMILLAPDGLYSSIWYKLFVRTMLGHQLMAWLLKNPRKSMAMLNWFFRNKLINKTIYTYGSSFVHSKRQSTLLYARWVAMCRLHPSLKEFQARLRQSKVPVLMVFGKKDQITPMQNADTVRKYQNQYLHVYKWDAGHLLLKPEYLGKLTNLFIHNYPVNLQQK</sequence>
<reference evidence="1 2" key="1">
    <citation type="journal article" date="2017" name="Int. J. Syst. Evol. Microbiol.">
        <title>Arachidicoccus ginsenosidivorans sp. nov., with ginsenoside-converting activity isolated from ginseng cultivating soil.</title>
        <authorList>
            <person name="Siddiqi M.Z."/>
            <person name="Aslam Z."/>
            <person name="Im W.T."/>
        </authorList>
    </citation>
    <scope>NUCLEOTIDE SEQUENCE [LARGE SCALE GENOMIC DNA]</scope>
    <source>
        <strain evidence="1 2">Gsoil 809</strain>
    </source>
</reference>
<protein>
    <submittedName>
        <fullName evidence="1">Alpha/beta hydrolase</fullName>
    </submittedName>
</protein>
<dbReference type="OrthoDB" id="975949at2"/>
<proteinExistence type="predicted"/>
<dbReference type="SUPFAM" id="SSF53474">
    <property type="entry name" value="alpha/beta-Hydrolases"/>
    <property type="match status" value="1"/>
</dbReference>
<organism evidence="1 2">
    <name type="scientific">Arachidicoccus ginsenosidivorans</name>
    <dbReference type="NCBI Taxonomy" id="496057"/>
    <lineage>
        <taxon>Bacteria</taxon>
        <taxon>Pseudomonadati</taxon>
        <taxon>Bacteroidota</taxon>
        <taxon>Chitinophagia</taxon>
        <taxon>Chitinophagales</taxon>
        <taxon>Chitinophagaceae</taxon>
        <taxon>Arachidicoccus</taxon>
    </lineage>
</organism>
<evidence type="ECO:0000313" key="2">
    <source>
        <dbReference type="Proteomes" id="UP000321291"/>
    </source>
</evidence>
<gene>
    <name evidence="1" type="ORF">FSB73_15555</name>
</gene>
<dbReference type="RefSeq" id="WP_146784173.1">
    <property type="nucleotide sequence ID" value="NZ_CP042434.1"/>
</dbReference>
<dbReference type="GO" id="GO:0016787">
    <property type="term" value="F:hydrolase activity"/>
    <property type="evidence" value="ECO:0007669"/>
    <property type="project" value="UniProtKB-KW"/>
</dbReference>
<evidence type="ECO:0000313" key="1">
    <source>
        <dbReference type="EMBL" id="QEC72882.1"/>
    </source>
</evidence>
<keyword evidence="1" id="KW-0378">Hydrolase</keyword>
<dbReference type="Proteomes" id="UP000321291">
    <property type="component" value="Chromosome"/>
</dbReference>
<keyword evidence="2" id="KW-1185">Reference proteome</keyword>
<name>A0A5B8VPR6_9BACT</name>
<dbReference type="EMBL" id="CP042434">
    <property type="protein sequence ID" value="QEC72882.1"/>
    <property type="molecule type" value="Genomic_DNA"/>
</dbReference>
<dbReference type="InterPro" id="IPR029058">
    <property type="entry name" value="AB_hydrolase_fold"/>
</dbReference>
<dbReference type="AlphaFoldDB" id="A0A5B8VPR6"/>
<dbReference type="KEGG" id="agi:FSB73_15555"/>
<dbReference type="Gene3D" id="3.40.50.1820">
    <property type="entry name" value="alpha/beta hydrolase"/>
    <property type="match status" value="1"/>
</dbReference>
<accession>A0A5B8VPR6</accession>